<feature type="region of interest" description="Disordered" evidence="1">
    <location>
        <begin position="42"/>
        <end position="65"/>
    </location>
</feature>
<dbReference type="AlphaFoldDB" id="A0AB34G6B7"/>
<keyword evidence="4" id="KW-1185">Reference proteome</keyword>
<proteinExistence type="predicted"/>
<keyword evidence="2" id="KW-1133">Transmembrane helix</keyword>
<keyword evidence="2" id="KW-0472">Membrane</keyword>
<protein>
    <submittedName>
        <fullName evidence="3">Uncharacterized protein</fullName>
    </submittedName>
</protein>
<sequence length="100" mass="10817">MLQCQPRQTTLLKVLSTTAVMLSYILLVVALVARSLLAAPASHSHRSHRSLHTPARPAVASLDAERTVGEEPVNVVVPRGGRDEQDVDGRVKLDSFAQPL</sequence>
<evidence type="ECO:0000313" key="4">
    <source>
        <dbReference type="Proteomes" id="UP001163105"/>
    </source>
</evidence>
<evidence type="ECO:0000256" key="1">
    <source>
        <dbReference type="SAM" id="MobiDB-lite"/>
    </source>
</evidence>
<evidence type="ECO:0000313" key="3">
    <source>
        <dbReference type="EMBL" id="KAJ6445740.1"/>
    </source>
</evidence>
<name>A0AB34G6B7_9HYPO</name>
<comment type="caution">
    <text evidence="3">The sequence shown here is derived from an EMBL/GenBank/DDBJ whole genome shotgun (WGS) entry which is preliminary data.</text>
</comment>
<accession>A0AB34G6B7</accession>
<feature type="transmembrane region" description="Helical" evidence="2">
    <location>
        <begin position="20"/>
        <end position="39"/>
    </location>
</feature>
<dbReference type="EMBL" id="JAQHRD010000001">
    <property type="protein sequence ID" value="KAJ6445740.1"/>
    <property type="molecule type" value="Genomic_DNA"/>
</dbReference>
<reference evidence="3" key="1">
    <citation type="submission" date="2023-01" db="EMBL/GenBank/DDBJ databases">
        <title>The growth and conidiation of Purpureocillium lavendulum are regulated by nitrogen source and histone H3K14 acetylation.</title>
        <authorList>
            <person name="Tang P."/>
            <person name="Han J."/>
            <person name="Zhang C."/>
            <person name="Tang P."/>
            <person name="Qi F."/>
            <person name="Zhang K."/>
            <person name="Liang L."/>
        </authorList>
    </citation>
    <scope>NUCLEOTIDE SEQUENCE</scope>
    <source>
        <strain evidence="3">YMF1.00683</strain>
    </source>
</reference>
<gene>
    <name evidence="3" type="ORF">O9K51_00503</name>
</gene>
<evidence type="ECO:0000256" key="2">
    <source>
        <dbReference type="SAM" id="Phobius"/>
    </source>
</evidence>
<dbReference type="Proteomes" id="UP001163105">
    <property type="component" value="Unassembled WGS sequence"/>
</dbReference>
<keyword evidence="2" id="KW-0812">Transmembrane</keyword>
<organism evidence="3 4">
    <name type="scientific">Purpureocillium lavendulum</name>
    <dbReference type="NCBI Taxonomy" id="1247861"/>
    <lineage>
        <taxon>Eukaryota</taxon>
        <taxon>Fungi</taxon>
        <taxon>Dikarya</taxon>
        <taxon>Ascomycota</taxon>
        <taxon>Pezizomycotina</taxon>
        <taxon>Sordariomycetes</taxon>
        <taxon>Hypocreomycetidae</taxon>
        <taxon>Hypocreales</taxon>
        <taxon>Ophiocordycipitaceae</taxon>
        <taxon>Purpureocillium</taxon>
    </lineage>
</organism>